<dbReference type="EMBL" id="CP000116">
    <property type="protein sequence ID" value="AAZ98771.1"/>
    <property type="molecule type" value="Genomic_DNA"/>
</dbReference>
<dbReference type="STRING" id="292415.Tbd_2818"/>
<feature type="region of interest" description="Disordered" evidence="1">
    <location>
        <begin position="1"/>
        <end position="59"/>
    </location>
</feature>
<proteinExistence type="predicted"/>
<dbReference type="KEGG" id="tbd:Tbd_2818"/>
<reference evidence="2 3" key="1">
    <citation type="journal article" date="2006" name="J. Bacteriol.">
        <title>The genome sequence of the obligately chemolithoautotrophic, facultatively anaerobic bacterium Thiobacillus denitrificans.</title>
        <authorList>
            <person name="Beller H.R."/>
            <person name="Chain P.S."/>
            <person name="Letain T.E."/>
            <person name="Chakicherla A."/>
            <person name="Larimer F.W."/>
            <person name="Richardson P.M."/>
            <person name="Coleman M.A."/>
            <person name="Wood A.P."/>
            <person name="Kelly D.P."/>
        </authorList>
    </citation>
    <scope>NUCLEOTIDE SEQUENCE [LARGE SCALE GENOMIC DNA]</scope>
    <source>
        <strain evidence="2 3">ATCC 25259</strain>
    </source>
</reference>
<feature type="compositionally biased region" description="Polar residues" evidence="1">
    <location>
        <begin position="40"/>
        <end position="51"/>
    </location>
</feature>
<evidence type="ECO:0000313" key="2">
    <source>
        <dbReference type="EMBL" id="AAZ98771.1"/>
    </source>
</evidence>
<dbReference type="AlphaFoldDB" id="Q3SF45"/>
<evidence type="ECO:0000313" key="3">
    <source>
        <dbReference type="Proteomes" id="UP000008291"/>
    </source>
</evidence>
<feature type="compositionally biased region" description="Basic and acidic residues" evidence="1">
    <location>
        <begin position="1"/>
        <end position="18"/>
    </location>
</feature>
<gene>
    <name evidence="2" type="ordered locus">Tbd_2818</name>
</gene>
<evidence type="ECO:0000256" key="1">
    <source>
        <dbReference type="SAM" id="MobiDB-lite"/>
    </source>
</evidence>
<sequence>MALADLLERLERRTDTPDTPRNPVEVSTELAPILACTPDTPDTPQNINSEGETLGPETFHDDRRTCDQCANLEGRRCLAAWRGEIVANRDYEPIRDLLRRCEGYTPRAS</sequence>
<name>Q3SF45_THIDA</name>
<dbReference type="HOGENOM" id="CLU_2182760_0_0_4"/>
<accession>Q3SF45</accession>
<keyword evidence="3" id="KW-1185">Reference proteome</keyword>
<protein>
    <submittedName>
        <fullName evidence="2">Uncharacterized protein</fullName>
    </submittedName>
</protein>
<dbReference type="Proteomes" id="UP000008291">
    <property type="component" value="Chromosome"/>
</dbReference>
<organism evidence="2 3">
    <name type="scientific">Thiobacillus denitrificans (strain ATCC 25259 / T1)</name>
    <dbReference type="NCBI Taxonomy" id="292415"/>
    <lineage>
        <taxon>Bacteria</taxon>
        <taxon>Pseudomonadati</taxon>
        <taxon>Pseudomonadota</taxon>
        <taxon>Betaproteobacteria</taxon>
        <taxon>Nitrosomonadales</taxon>
        <taxon>Thiobacillaceae</taxon>
        <taxon>Thiobacillus</taxon>
    </lineage>
</organism>